<dbReference type="GO" id="GO:0003676">
    <property type="term" value="F:nucleic acid binding"/>
    <property type="evidence" value="ECO:0007669"/>
    <property type="project" value="InterPro"/>
</dbReference>
<protein>
    <submittedName>
        <fullName evidence="2">Uncharacterized protein K02A2.6</fullName>
    </submittedName>
</protein>
<sequence length="185" mass="21060">MKALGRSFVNWKNIDKDIKEAAKNCADCARHYTDPTKAKVHYWEYPSMSWELINRLMQRNGVKHKTSAPFKPSNNGQAERYVVTLKLSLRAMQKYEVRRHVDQIRLVGDQVQENIFSIIHQRFPLVEGRENNPNIQHAENPSRDMNKELGSSSVLEVLSTDVAVPDVPPSSAKVTESTSSREAIA</sequence>
<dbReference type="PANTHER" id="PTHR37984">
    <property type="entry name" value="PROTEIN CBG26694"/>
    <property type="match status" value="1"/>
</dbReference>
<feature type="region of interest" description="Disordered" evidence="1">
    <location>
        <begin position="131"/>
        <end position="151"/>
    </location>
</feature>
<keyword evidence="3" id="KW-1185">Reference proteome</keyword>
<dbReference type="AlphaFoldDB" id="A0A8X6G314"/>
<reference evidence="2" key="1">
    <citation type="submission" date="2020-07" db="EMBL/GenBank/DDBJ databases">
        <title>Multicomponent nature underlies the extraordinary mechanical properties of spider dragline silk.</title>
        <authorList>
            <person name="Kono N."/>
            <person name="Nakamura H."/>
            <person name="Mori M."/>
            <person name="Yoshida Y."/>
            <person name="Ohtoshi R."/>
            <person name="Malay A.D."/>
            <person name="Moran D.A.P."/>
            <person name="Tomita M."/>
            <person name="Numata K."/>
            <person name="Arakawa K."/>
        </authorList>
    </citation>
    <scope>NUCLEOTIDE SEQUENCE</scope>
</reference>
<organism evidence="2 3">
    <name type="scientific">Trichonephila clavata</name>
    <name type="common">Joro spider</name>
    <name type="synonym">Nephila clavata</name>
    <dbReference type="NCBI Taxonomy" id="2740835"/>
    <lineage>
        <taxon>Eukaryota</taxon>
        <taxon>Metazoa</taxon>
        <taxon>Ecdysozoa</taxon>
        <taxon>Arthropoda</taxon>
        <taxon>Chelicerata</taxon>
        <taxon>Arachnida</taxon>
        <taxon>Araneae</taxon>
        <taxon>Araneomorphae</taxon>
        <taxon>Entelegynae</taxon>
        <taxon>Araneoidea</taxon>
        <taxon>Nephilidae</taxon>
        <taxon>Trichonephila</taxon>
    </lineage>
</organism>
<dbReference type="EMBL" id="BMAO01024316">
    <property type="protein sequence ID" value="GFQ94538.1"/>
    <property type="molecule type" value="Genomic_DNA"/>
</dbReference>
<accession>A0A8X6G314</accession>
<evidence type="ECO:0000313" key="2">
    <source>
        <dbReference type="EMBL" id="GFQ94538.1"/>
    </source>
</evidence>
<comment type="caution">
    <text evidence="2">The sequence shown here is derived from an EMBL/GenBank/DDBJ whole genome shotgun (WGS) entry which is preliminary data.</text>
</comment>
<dbReference type="InterPro" id="IPR050951">
    <property type="entry name" value="Retrovirus_Pol_polyprotein"/>
</dbReference>
<evidence type="ECO:0000313" key="3">
    <source>
        <dbReference type="Proteomes" id="UP000887116"/>
    </source>
</evidence>
<dbReference type="Gene3D" id="3.30.420.10">
    <property type="entry name" value="Ribonuclease H-like superfamily/Ribonuclease H"/>
    <property type="match status" value="1"/>
</dbReference>
<evidence type="ECO:0000256" key="1">
    <source>
        <dbReference type="SAM" id="MobiDB-lite"/>
    </source>
</evidence>
<dbReference type="InterPro" id="IPR036397">
    <property type="entry name" value="RNaseH_sf"/>
</dbReference>
<name>A0A8X6G314_TRICU</name>
<feature type="region of interest" description="Disordered" evidence="1">
    <location>
        <begin position="165"/>
        <end position="185"/>
    </location>
</feature>
<dbReference type="SUPFAM" id="SSF53098">
    <property type="entry name" value="Ribonuclease H-like"/>
    <property type="match status" value="1"/>
</dbReference>
<dbReference type="InterPro" id="IPR012337">
    <property type="entry name" value="RNaseH-like_sf"/>
</dbReference>
<proteinExistence type="predicted"/>
<feature type="compositionally biased region" description="Polar residues" evidence="1">
    <location>
        <begin position="172"/>
        <end position="185"/>
    </location>
</feature>
<dbReference type="Proteomes" id="UP000887116">
    <property type="component" value="Unassembled WGS sequence"/>
</dbReference>
<dbReference type="PANTHER" id="PTHR37984:SF14">
    <property type="entry name" value="RIBONUCLEASE H"/>
    <property type="match status" value="1"/>
</dbReference>
<gene>
    <name evidence="2" type="primary">K02A2.6_438</name>
    <name evidence="2" type="ORF">TNCT_702821</name>
</gene>